<reference evidence="8" key="2">
    <citation type="submission" date="2025-09" db="UniProtKB">
        <authorList>
            <consortium name="Ensembl"/>
        </authorList>
    </citation>
    <scope>IDENTIFICATION</scope>
</reference>
<dbReference type="FunFam" id="1.25.40.10:FF:000113">
    <property type="entry name" value="Peptidylprolyl isomerase"/>
    <property type="match status" value="1"/>
</dbReference>
<dbReference type="Pfam" id="PF00254">
    <property type="entry name" value="FKBP_C"/>
    <property type="match status" value="1"/>
</dbReference>
<evidence type="ECO:0000256" key="3">
    <source>
        <dbReference type="PROSITE-ProRule" id="PRU00277"/>
    </source>
</evidence>
<dbReference type="GO" id="GO:0030509">
    <property type="term" value="P:BMP signaling pathway"/>
    <property type="evidence" value="ECO:0007669"/>
    <property type="project" value="Ensembl"/>
</dbReference>
<evidence type="ECO:0000256" key="1">
    <source>
        <dbReference type="ARBA" id="ARBA00022737"/>
    </source>
</evidence>
<evidence type="ECO:0000256" key="5">
    <source>
        <dbReference type="SAM" id="MobiDB-lite"/>
    </source>
</evidence>
<dbReference type="Gene3D" id="3.10.50.40">
    <property type="match status" value="1"/>
</dbReference>
<dbReference type="InterPro" id="IPR050754">
    <property type="entry name" value="FKBP4/5/8-like"/>
</dbReference>
<feature type="region of interest" description="Disordered" evidence="5">
    <location>
        <begin position="39"/>
        <end position="89"/>
    </location>
</feature>
<dbReference type="OMA" id="ICVASMK"/>
<dbReference type="GO" id="GO:0003755">
    <property type="term" value="F:peptidyl-prolyl cis-trans isomerase activity"/>
    <property type="evidence" value="ECO:0007669"/>
    <property type="project" value="UniProtKB-KW"/>
</dbReference>
<keyword evidence="2 4" id="KW-0802">TPR repeat</keyword>
<dbReference type="GO" id="GO:0044183">
    <property type="term" value="F:protein folding chaperone"/>
    <property type="evidence" value="ECO:0007669"/>
    <property type="project" value="Ensembl"/>
</dbReference>
<dbReference type="InterPro" id="IPR046357">
    <property type="entry name" value="PPIase_dom_sf"/>
</dbReference>
<name>A0A8D0H304_SPHPU</name>
<dbReference type="SUPFAM" id="SSF54534">
    <property type="entry name" value="FKBP-like"/>
    <property type="match status" value="1"/>
</dbReference>
<dbReference type="PROSITE" id="PS50005">
    <property type="entry name" value="TPR"/>
    <property type="match status" value="1"/>
</dbReference>
<dbReference type="GO" id="GO:0021904">
    <property type="term" value="P:dorsal/ventral neural tube patterning"/>
    <property type="evidence" value="ECO:0007669"/>
    <property type="project" value="Ensembl"/>
</dbReference>
<dbReference type="AlphaFoldDB" id="A0A8D0H304"/>
<dbReference type="Gene3D" id="1.25.40.10">
    <property type="entry name" value="Tetratricopeptide repeat domain"/>
    <property type="match status" value="1"/>
</dbReference>
<dbReference type="InterPro" id="IPR011990">
    <property type="entry name" value="TPR-like_helical_dom_sf"/>
</dbReference>
<dbReference type="GO" id="GO:0005789">
    <property type="term" value="C:endoplasmic reticulum membrane"/>
    <property type="evidence" value="ECO:0007669"/>
    <property type="project" value="Ensembl"/>
</dbReference>
<evidence type="ECO:0000259" key="7">
    <source>
        <dbReference type="PROSITE" id="PS50059"/>
    </source>
</evidence>
<dbReference type="GO" id="GO:0032991">
    <property type="term" value="C:protein-containing complex"/>
    <property type="evidence" value="ECO:0007669"/>
    <property type="project" value="Ensembl"/>
</dbReference>
<dbReference type="GO" id="GO:0010468">
    <property type="term" value="P:regulation of gene expression"/>
    <property type="evidence" value="ECO:0007669"/>
    <property type="project" value="Ensembl"/>
</dbReference>
<dbReference type="GO" id="GO:0043010">
    <property type="term" value="P:camera-type eye development"/>
    <property type="evidence" value="ECO:0007669"/>
    <property type="project" value="Ensembl"/>
</dbReference>
<evidence type="ECO:0000256" key="4">
    <source>
        <dbReference type="PROSITE-ProRule" id="PRU00339"/>
    </source>
</evidence>
<gene>
    <name evidence="8" type="primary">FKBP8</name>
</gene>
<evidence type="ECO:0000256" key="6">
    <source>
        <dbReference type="SAM" id="Phobius"/>
    </source>
</evidence>
<evidence type="ECO:0000313" key="8">
    <source>
        <dbReference type="Ensembl" id="ENSSPUP00000013389.1"/>
    </source>
</evidence>
<dbReference type="GeneTree" id="ENSGT00940000156705"/>
<keyword evidence="1" id="KW-0677">Repeat</keyword>
<keyword evidence="3" id="KW-0413">Isomerase</keyword>
<accession>A0A8D0H304</accession>
<dbReference type="Pfam" id="PF14559">
    <property type="entry name" value="TPR_19"/>
    <property type="match status" value="1"/>
</dbReference>
<feature type="compositionally biased region" description="Acidic residues" evidence="5">
    <location>
        <begin position="39"/>
        <end position="53"/>
    </location>
</feature>
<dbReference type="SMART" id="SM00028">
    <property type="entry name" value="TPR"/>
    <property type="match status" value="3"/>
</dbReference>
<dbReference type="Ensembl" id="ENSSPUT00000014273.1">
    <property type="protein sequence ID" value="ENSSPUP00000013389.1"/>
    <property type="gene ID" value="ENSSPUG00000010283.1"/>
</dbReference>
<keyword evidence="6" id="KW-0472">Membrane</keyword>
<dbReference type="GO" id="GO:0030513">
    <property type="term" value="P:positive regulation of BMP signaling pathway"/>
    <property type="evidence" value="ECO:0007669"/>
    <property type="project" value="Ensembl"/>
</dbReference>
<dbReference type="GO" id="GO:0043066">
    <property type="term" value="P:negative regulation of apoptotic process"/>
    <property type="evidence" value="ECO:0007669"/>
    <property type="project" value="Ensembl"/>
</dbReference>
<keyword evidence="6" id="KW-0812">Transmembrane</keyword>
<dbReference type="GO" id="GO:1901524">
    <property type="term" value="P:regulation of mitophagy"/>
    <property type="evidence" value="ECO:0007669"/>
    <property type="project" value="Ensembl"/>
</dbReference>
<evidence type="ECO:0000313" key="9">
    <source>
        <dbReference type="Proteomes" id="UP000694392"/>
    </source>
</evidence>
<evidence type="ECO:0000256" key="2">
    <source>
        <dbReference type="ARBA" id="ARBA00022803"/>
    </source>
</evidence>
<sequence length="411" mass="44278">MASGGEAPEDVSLDWASTSLDLSSLDLAKASASMLDSGEDFEVLHEEEEDDLSELPPLEDVGLGKVSAAKKASRESGSKGAAGEGSEPAEEWLDVLGSGLLKKKTVVSGQGVESRPLKGQDVTVRLRATLEDSTVVEENPGLTFTLGDCDVMQALDLCVQLMEMGETALIMSDAKYCYGQQGRSSDVSPDAALTLEVELLAARDAPDLELLSGKEKAELANRKRERGNSHYQRADYVLAINSYDLALKAIGSSSKVNFSPEEEAELLEVKVKCLNNLAASQLKLDHYEAALKSCNCVLEHQPDNIKALFRKGKVLVQQGEYSEAIPILKAALKLEPSNKTIHAELSKLVKKHADQKSVETEMYRKMLGNAGSRPTKCKDKSSRTIPWKWLFGATAVALGGVALSVVIAARN</sequence>
<dbReference type="PROSITE" id="PS50293">
    <property type="entry name" value="TPR_REGION"/>
    <property type="match status" value="1"/>
</dbReference>
<dbReference type="GO" id="GO:0070585">
    <property type="term" value="P:protein localization to mitochondrion"/>
    <property type="evidence" value="ECO:0007669"/>
    <property type="project" value="Ensembl"/>
</dbReference>
<dbReference type="Proteomes" id="UP000694392">
    <property type="component" value="Unplaced"/>
</dbReference>
<proteinExistence type="predicted"/>
<dbReference type="PROSITE" id="PS50059">
    <property type="entry name" value="FKBP_PPIASE"/>
    <property type="match status" value="1"/>
</dbReference>
<dbReference type="GO" id="GO:0006915">
    <property type="term" value="P:apoptotic process"/>
    <property type="evidence" value="ECO:0007669"/>
    <property type="project" value="Ensembl"/>
</dbReference>
<dbReference type="InterPro" id="IPR001179">
    <property type="entry name" value="PPIase_FKBP_dom"/>
</dbReference>
<dbReference type="SUPFAM" id="SSF48452">
    <property type="entry name" value="TPR-like"/>
    <property type="match status" value="1"/>
</dbReference>
<protein>
    <recommendedName>
        <fullName evidence="3">peptidylprolyl isomerase</fullName>
        <ecNumber evidence="3">5.2.1.8</ecNumber>
    </recommendedName>
</protein>
<dbReference type="GO" id="GO:0005829">
    <property type="term" value="C:cytosol"/>
    <property type="evidence" value="ECO:0007669"/>
    <property type="project" value="Ensembl"/>
</dbReference>
<comment type="catalytic activity">
    <reaction evidence="3">
        <text>[protein]-peptidylproline (omega=180) = [protein]-peptidylproline (omega=0)</text>
        <dbReference type="Rhea" id="RHEA:16237"/>
        <dbReference type="Rhea" id="RHEA-COMP:10747"/>
        <dbReference type="Rhea" id="RHEA-COMP:10748"/>
        <dbReference type="ChEBI" id="CHEBI:83833"/>
        <dbReference type="ChEBI" id="CHEBI:83834"/>
        <dbReference type="EC" id="5.2.1.8"/>
    </reaction>
</comment>
<organism evidence="8 9">
    <name type="scientific">Sphenodon punctatus</name>
    <name type="common">Tuatara</name>
    <name type="synonym">Hatteria punctata</name>
    <dbReference type="NCBI Taxonomy" id="8508"/>
    <lineage>
        <taxon>Eukaryota</taxon>
        <taxon>Metazoa</taxon>
        <taxon>Chordata</taxon>
        <taxon>Craniata</taxon>
        <taxon>Vertebrata</taxon>
        <taxon>Euteleostomi</taxon>
        <taxon>Lepidosauria</taxon>
        <taxon>Sphenodontia</taxon>
        <taxon>Sphenodontidae</taxon>
        <taxon>Sphenodon</taxon>
    </lineage>
</organism>
<reference evidence="8" key="1">
    <citation type="submission" date="2025-08" db="UniProtKB">
        <authorList>
            <consortium name="Ensembl"/>
        </authorList>
    </citation>
    <scope>IDENTIFICATION</scope>
</reference>
<dbReference type="GO" id="GO:0007224">
    <property type="term" value="P:smoothened signaling pathway"/>
    <property type="evidence" value="ECO:0007669"/>
    <property type="project" value="Ensembl"/>
</dbReference>
<dbReference type="PANTHER" id="PTHR46512">
    <property type="entry name" value="PEPTIDYLPROLYL ISOMERASE"/>
    <property type="match status" value="1"/>
</dbReference>
<dbReference type="GO" id="GO:0035264">
    <property type="term" value="P:multicellular organism growth"/>
    <property type="evidence" value="ECO:0007669"/>
    <property type="project" value="Ensembl"/>
</dbReference>
<dbReference type="InterPro" id="IPR019734">
    <property type="entry name" value="TPR_rpt"/>
</dbReference>
<dbReference type="GO" id="GO:0048665">
    <property type="term" value="P:neuron fate specification"/>
    <property type="evidence" value="ECO:0007669"/>
    <property type="project" value="Ensembl"/>
</dbReference>
<feature type="transmembrane region" description="Helical" evidence="6">
    <location>
        <begin position="387"/>
        <end position="409"/>
    </location>
</feature>
<dbReference type="PANTHER" id="PTHR46512:SF3">
    <property type="entry name" value="PEPTIDYL-PROLYL CIS-TRANS ISOMERASE FKBP8"/>
    <property type="match status" value="1"/>
</dbReference>
<dbReference type="GO" id="GO:0097718">
    <property type="term" value="F:disordered domain specific binding"/>
    <property type="evidence" value="ECO:0007669"/>
    <property type="project" value="Ensembl"/>
</dbReference>
<feature type="domain" description="PPIase FKBP-type" evidence="7">
    <location>
        <begin position="119"/>
        <end position="203"/>
    </location>
</feature>
<keyword evidence="6" id="KW-1133">Transmembrane helix</keyword>
<feature type="repeat" description="TPR" evidence="4">
    <location>
        <begin position="305"/>
        <end position="338"/>
    </location>
</feature>
<keyword evidence="3" id="KW-0697">Rotamase</keyword>
<dbReference type="GO" id="GO:0042802">
    <property type="term" value="F:identical protein binding"/>
    <property type="evidence" value="ECO:0007669"/>
    <property type="project" value="Ensembl"/>
</dbReference>
<dbReference type="GO" id="GO:0005516">
    <property type="term" value="F:calmodulin binding"/>
    <property type="evidence" value="ECO:0007669"/>
    <property type="project" value="Ensembl"/>
</dbReference>
<dbReference type="EC" id="5.2.1.8" evidence="3"/>
<keyword evidence="9" id="KW-1185">Reference proteome</keyword>
<dbReference type="GO" id="GO:0005740">
    <property type="term" value="C:mitochondrial envelope"/>
    <property type="evidence" value="ECO:0007669"/>
    <property type="project" value="Ensembl"/>
</dbReference>